<dbReference type="Ensembl" id="ENSEEET00000051777.2">
    <property type="protein sequence ID" value="ENSEEEP00000051221.2"/>
    <property type="gene ID" value="ENSEEEG00000024038.2"/>
</dbReference>
<keyword evidence="7 11" id="KW-0175">Coiled coil</keyword>
<evidence type="ECO:0000256" key="11">
    <source>
        <dbReference type="SAM" id="Coils"/>
    </source>
</evidence>
<dbReference type="PRINTS" id="PR00381">
    <property type="entry name" value="KINESINLIGHT"/>
</dbReference>
<name>A0A4W4HQX9_ELEEL</name>
<comment type="function">
    <text evidence="10">Kinesin is a microtubule-associated force-producing protein that play a role in organelle transport.</text>
</comment>
<evidence type="ECO:0000256" key="2">
    <source>
        <dbReference type="ARBA" id="ARBA00009622"/>
    </source>
</evidence>
<dbReference type="GO" id="GO:0005874">
    <property type="term" value="C:microtubule"/>
    <property type="evidence" value="ECO:0007669"/>
    <property type="project" value="UniProtKB-UniRule"/>
</dbReference>
<keyword evidence="3 10" id="KW-0963">Cytoplasm</keyword>
<protein>
    <recommendedName>
        <fullName evidence="10">Kinesin light chain</fullName>
    </recommendedName>
</protein>
<sequence length="489" mass="55927">MSTMVSPCEEKLVRLTQEEIIASTKVSIQELEELKNDHSSMLGSLTATLKYLNRSEEAGLVQEKCSLLHKAVETIQLGLGEAQVMLALAGHLNTVESEKQKLRAQVRRLHQENEWLRDELSITQQKLWTSQQSVVQLEEEKKHLEFMDQLRKDDQDALMKVRQTNPQSYSDEVYESKIFHSLQTALYKLAIQKAEQGHYETAGLLSKLVMEDVEKTLGHDHPVIATMLNILALGHRRQNNYKEATRLLREALAIREKCLQKEQPLVAFMLNNLSVLYGKTGNYAEAEVVCKRALELKEKVLGRNHPDVAKQLNNLALVYQNQGKREEVEICFYKALDIYQTQLASDDPTIPKTKNHLAHFYLKQGKYKEAEIMFKDILTQAHEKEFGTAYDENKPIWMHAEEMELNKVRRFPRPHFRNVVSKKITIASCFPIINNALCGLGALYRQQGRTVAADMLEECATRTHKQVVNTPQLIEKHTEGSGLNTGTHS</sequence>
<keyword evidence="9 10" id="KW-0206">Cytoskeleton</keyword>
<comment type="subunit">
    <text evidence="10">Oligomeric complex composed of two heavy chains and two light chains.</text>
</comment>
<evidence type="ECO:0000256" key="10">
    <source>
        <dbReference type="RuleBase" id="RU367020"/>
    </source>
</evidence>
<evidence type="ECO:0000256" key="1">
    <source>
        <dbReference type="ARBA" id="ARBA00004245"/>
    </source>
</evidence>
<dbReference type="InterPro" id="IPR019734">
    <property type="entry name" value="TPR_rpt"/>
</dbReference>
<accession>A0A4W4HQX9</accession>
<dbReference type="SUPFAM" id="SSF48452">
    <property type="entry name" value="TPR-like"/>
    <property type="match status" value="1"/>
</dbReference>
<organism evidence="12 13">
    <name type="scientific">Electrophorus electricus</name>
    <name type="common">Electric eel</name>
    <name type="synonym">Gymnotus electricus</name>
    <dbReference type="NCBI Taxonomy" id="8005"/>
    <lineage>
        <taxon>Eukaryota</taxon>
        <taxon>Metazoa</taxon>
        <taxon>Chordata</taxon>
        <taxon>Craniata</taxon>
        <taxon>Vertebrata</taxon>
        <taxon>Euteleostomi</taxon>
        <taxon>Actinopterygii</taxon>
        <taxon>Neopterygii</taxon>
        <taxon>Teleostei</taxon>
        <taxon>Ostariophysi</taxon>
        <taxon>Gymnotiformes</taxon>
        <taxon>Gymnotoidei</taxon>
        <taxon>Gymnotidae</taxon>
        <taxon>Electrophorus</taxon>
    </lineage>
</organism>
<dbReference type="PANTHER" id="PTHR45783:SF3">
    <property type="entry name" value="KINESIN LIGHT CHAIN"/>
    <property type="match status" value="1"/>
</dbReference>
<evidence type="ECO:0000256" key="9">
    <source>
        <dbReference type="ARBA" id="ARBA00023212"/>
    </source>
</evidence>
<dbReference type="GeneTree" id="ENSGT00940000164764"/>
<keyword evidence="13" id="KW-1185">Reference proteome</keyword>
<dbReference type="GO" id="GO:0005871">
    <property type="term" value="C:kinesin complex"/>
    <property type="evidence" value="ECO:0007669"/>
    <property type="project" value="UniProtKB-UniRule"/>
</dbReference>
<evidence type="ECO:0000256" key="8">
    <source>
        <dbReference type="ARBA" id="ARBA00023175"/>
    </source>
</evidence>
<reference evidence="12" key="5">
    <citation type="submission" date="2025-09" db="UniProtKB">
        <authorList>
            <consortium name="Ensembl"/>
        </authorList>
    </citation>
    <scope>IDENTIFICATION</scope>
</reference>
<keyword evidence="6" id="KW-0802">TPR repeat</keyword>
<reference evidence="13" key="2">
    <citation type="journal article" date="2017" name="Sci. Adv.">
        <title>A tail of two voltages: Proteomic comparison of the three electric organs of the electric eel.</title>
        <authorList>
            <person name="Traeger L.L."/>
            <person name="Sabat G."/>
            <person name="Barrett-Wilt G.A."/>
            <person name="Wells G.B."/>
            <person name="Sussman M.R."/>
        </authorList>
    </citation>
    <scope>NUCLEOTIDE SEQUENCE [LARGE SCALE GENOMIC DNA]</scope>
</reference>
<reference evidence="12" key="4">
    <citation type="submission" date="2025-08" db="UniProtKB">
        <authorList>
            <consortium name="Ensembl"/>
        </authorList>
    </citation>
    <scope>IDENTIFICATION</scope>
</reference>
<dbReference type="GO" id="GO:0005737">
    <property type="term" value="C:cytoplasm"/>
    <property type="evidence" value="ECO:0007669"/>
    <property type="project" value="TreeGrafter"/>
</dbReference>
<evidence type="ECO:0000313" key="13">
    <source>
        <dbReference type="Proteomes" id="UP000314983"/>
    </source>
</evidence>
<proteinExistence type="inferred from homology"/>
<dbReference type="AlphaFoldDB" id="A0A4W4HQX9"/>
<reference evidence="12" key="3">
    <citation type="submission" date="2020-05" db="EMBL/GenBank/DDBJ databases">
        <title>Electrophorus electricus (electric eel) genome, fEleEle1, primary haplotype.</title>
        <authorList>
            <person name="Myers G."/>
            <person name="Meyer A."/>
            <person name="Fedrigo O."/>
            <person name="Formenti G."/>
            <person name="Rhie A."/>
            <person name="Tracey A."/>
            <person name="Sims Y."/>
            <person name="Jarvis E.D."/>
        </authorList>
    </citation>
    <scope>NUCLEOTIDE SEQUENCE [LARGE SCALE GENOMIC DNA]</scope>
</reference>
<dbReference type="GO" id="GO:0007018">
    <property type="term" value="P:microtubule-based movement"/>
    <property type="evidence" value="ECO:0007669"/>
    <property type="project" value="TreeGrafter"/>
</dbReference>
<keyword evidence="8 10" id="KW-0505">Motor protein</keyword>
<keyword evidence="4 10" id="KW-0493">Microtubule</keyword>
<dbReference type="PANTHER" id="PTHR45783">
    <property type="entry name" value="KINESIN LIGHT CHAIN"/>
    <property type="match status" value="1"/>
</dbReference>
<dbReference type="Gene3D" id="1.25.40.10">
    <property type="entry name" value="Tetratricopeptide repeat domain"/>
    <property type="match status" value="1"/>
</dbReference>
<evidence type="ECO:0000256" key="3">
    <source>
        <dbReference type="ARBA" id="ARBA00022490"/>
    </source>
</evidence>
<gene>
    <name evidence="12" type="primary">KLC4</name>
</gene>
<comment type="similarity">
    <text evidence="2 10">Belongs to the kinesin light chain family.</text>
</comment>
<dbReference type="GO" id="GO:0019894">
    <property type="term" value="F:kinesin binding"/>
    <property type="evidence" value="ECO:0007669"/>
    <property type="project" value="TreeGrafter"/>
</dbReference>
<comment type="subcellular location">
    <subcellularLocation>
        <location evidence="1 10">Cytoplasm</location>
        <location evidence="1 10">Cytoskeleton</location>
    </subcellularLocation>
</comment>
<feature type="coiled-coil region" evidence="11">
    <location>
        <begin position="92"/>
        <end position="119"/>
    </location>
</feature>
<dbReference type="InterPro" id="IPR002151">
    <property type="entry name" value="Kinesin_light"/>
</dbReference>
<evidence type="ECO:0000256" key="5">
    <source>
        <dbReference type="ARBA" id="ARBA00022737"/>
    </source>
</evidence>
<dbReference type="Pfam" id="PF13424">
    <property type="entry name" value="TPR_12"/>
    <property type="match status" value="2"/>
</dbReference>
<reference evidence="13" key="1">
    <citation type="journal article" date="2014" name="Science">
        <title>Nonhuman genetics. Genomic basis for the convergent evolution of electric organs.</title>
        <authorList>
            <person name="Gallant J.R."/>
            <person name="Traeger L.L."/>
            <person name="Volkening J.D."/>
            <person name="Moffett H."/>
            <person name="Chen P.H."/>
            <person name="Novina C.D."/>
            <person name="Phillips G.N.Jr."/>
            <person name="Anand R."/>
            <person name="Wells G.B."/>
            <person name="Pinch M."/>
            <person name="Guth R."/>
            <person name="Unguez G.A."/>
            <person name="Albert J.S."/>
            <person name="Zakon H.H."/>
            <person name="Samanta M.P."/>
            <person name="Sussman M.R."/>
        </authorList>
    </citation>
    <scope>NUCLEOTIDE SEQUENCE [LARGE SCALE GENOMIC DNA]</scope>
</reference>
<evidence type="ECO:0000256" key="6">
    <source>
        <dbReference type="ARBA" id="ARBA00022803"/>
    </source>
</evidence>
<keyword evidence="5" id="KW-0677">Repeat</keyword>
<evidence type="ECO:0000313" key="12">
    <source>
        <dbReference type="Ensembl" id="ENSEEEP00000051221.2"/>
    </source>
</evidence>
<dbReference type="Proteomes" id="UP000314983">
    <property type="component" value="Chromosome 26"/>
</dbReference>
<dbReference type="InterPro" id="IPR011990">
    <property type="entry name" value="TPR-like_helical_dom_sf"/>
</dbReference>
<dbReference type="Pfam" id="PF13374">
    <property type="entry name" value="TPR_10"/>
    <property type="match status" value="1"/>
</dbReference>
<evidence type="ECO:0000256" key="4">
    <source>
        <dbReference type="ARBA" id="ARBA00022701"/>
    </source>
</evidence>
<dbReference type="SMART" id="SM00028">
    <property type="entry name" value="TPR"/>
    <property type="match status" value="4"/>
</dbReference>
<evidence type="ECO:0000256" key="7">
    <source>
        <dbReference type="ARBA" id="ARBA00023054"/>
    </source>
</evidence>